<proteinExistence type="predicted"/>
<accession>A0ABX0L5Y4</accession>
<reference evidence="1 2" key="1">
    <citation type="submission" date="2020-03" db="EMBL/GenBank/DDBJ databases">
        <title>Draft genome sequence of environmentally isolated cultures.</title>
        <authorList>
            <person name="Wilson H.S."/>
            <person name="De Leon M.E."/>
        </authorList>
    </citation>
    <scope>NUCLEOTIDE SEQUENCE [LARGE SCALE GENOMIC DNA]</scope>
    <source>
        <strain evidence="1 2">HSC-31F16</strain>
    </source>
</reference>
<evidence type="ECO:0008006" key="3">
    <source>
        <dbReference type="Google" id="ProtNLM"/>
    </source>
</evidence>
<dbReference type="EMBL" id="JAAOMA010000004">
    <property type="protein sequence ID" value="NHR04423.1"/>
    <property type="molecule type" value="Genomic_DNA"/>
</dbReference>
<gene>
    <name evidence="1" type="ORF">HA052_04360</name>
</gene>
<evidence type="ECO:0000313" key="2">
    <source>
        <dbReference type="Proteomes" id="UP001515641"/>
    </source>
</evidence>
<organism evidence="1 2">
    <name type="scientific">Chromobacterium fluminis</name>
    <dbReference type="NCBI Taxonomy" id="3044269"/>
    <lineage>
        <taxon>Bacteria</taxon>
        <taxon>Pseudomonadati</taxon>
        <taxon>Pseudomonadota</taxon>
        <taxon>Betaproteobacteria</taxon>
        <taxon>Neisseriales</taxon>
        <taxon>Chromobacteriaceae</taxon>
        <taxon>Chromobacterium</taxon>
    </lineage>
</organism>
<protein>
    <recommendedName>
        <fullName evidence="3">HEPN domain-containing protein</fullName>
    </recommendedName>
</protein>
<keyword evidence="2" id="KW-1185">Reference proteome</keyword>
<dbReference type="Proteomes" id="UP001515641">
    <property type="component" value="Unassembled WGS sequence"/>
</dbReference>
<sequence>MIENLQAMLSTTRHGVSFEQCLAQCVQTKELVDAYDRLQGTNLARRGSPLDLAIDVASGRLESELEEYIEFCWDSIFMRFGA</sequence>
<name>A0ABX0L5Y4_9NEIS</name>
<dbReference type="RefSeq" id="WP_166450940.1">
    <property type="nucleotide sequence ID" value="NZ_JAAOMA010000004.1"/>
</dbReference>
<comment type="caution">
    <text evidence="1">The sequence shown here is derived from an EMBL/GenBank/DDBJ whole genome shotgun (WGS) entry which is preliminary data.</text>
</comment>
<evidence type="ECO:0000313" key="1">
    <source>
        <dbReference type="EMBL" id="NHR04423.1"/>
    </source>
</evidence>